<dbReference type="Pfam" id="PF00067">
    <property type="entry name" value="p450"/>
    <property type="match status" value="1"/>
</dbReference>
<name>A0A7W3LWP4_ACTNM</name>
<dbReference type="RefSeq" id="WP_182847603.1">
    <property type="nucleotide sequence ID" value="NZ_BAAALP010000058.1"/>
</dbReference>
<accession>A0A7W3LWP4</accession>
<protein>
    <submittedName>
        <fullName evidence="2">Cytochrome P450</fullName>
    </submittedName>
</protein>
<dbReference type="GO" id="GO:0004497">
    <property type="term" value="F:monooxygenase activity"/>
    <property type="evidence" value="ECO:0007669"/>
    <property type="project" value="InterPro"/>
</dbReference>
<dbReference type="InterPro" id="IPR050121">
    <property type="entry name" value="Cytochrome_P450_monoxygenase"/>
</dbReference>
<dbReference type="EMBL" id="JACJIA010000012">
    <property type="protein sequence ID" value="MBA8955627.1"/>
    <property type="molecule type" value="Genomic_DNA"/>
</dbReference>
<dbReference type="PANTHER" id="PTHR24305">
    <property type="entry name" value="CYTOCHROME P450"/>
    <property type="match status" value="1"/>
</dbReference>
<dbReference type="GO" id="GO:0020037">
    <property type="term" value="F:heme binding"/>
    <property type="evidence" value="ECO:0007669"/>
    <property type="project" value="InterPro"/>
</dbReference>
<dbReference type="InterPro" id="IPR001128">
    <property type="entry name" value="Cyt_P450"/>
</dbReference>
<comment type="caution">
    <text evidence="2">The sequence shown here is derived from an EMBL/GenBank/DDBJ whole genome shotgun (WGS) entry which is preliminary data.</text>
</comment>
<dbReference type="SUPFAM" id="SSF48264">
    <property type="entry name" value="Cytochrome P450"/>
    <property type="match status" value="1"/>
</dbReference>
<reference evidence="2 3" key="1">
    <citation type="submission" date="2020-08" db="EMBL/GenBank/DDBJ databases">
        <title>Genomic Encyclopedia of Type Strains, Phase IV (KMG-IV): sequencing the most valuable type-strain genomes for metagenomic binning, comparative biology and taxonomic classification.</title>
        <authorList>
            <person name="Goeker M."/>
        </authorList>
    </citation>
    <scope>NUCLEOTIDE SEQUENCE [LARGE SCALE GENOMIC DNA]</scope>
    <source>
        <strain evidence="2 3">DSM 44197</strain>
    </source>
</reference>
<comment type="similarity">
    <text evidence="1">Belongs to the cytochrome P450 family.</text>
</comment>
<dbReference type="Gene3D" id="1.10.630.10">
    <property type="entry name" value="Cytochrome P450"/>
    <property type="match status" value="1"/>
</dbReference>
<dbReference type="InterPro" id="IPR036396">
    <property type="entry name" value="Cyt_P450_sf"/>
</dbReference>
<dbReference type="AlphaFoldDB" id="A0A7W3LWP4"/>
<dbReference type="PANTHER" id="PTHR24305:SF166">
    <property type="entry name" value="CYTOCHROME P450 12A4, MITOCHONDRIAL-RELATED"/>
    <property type="match status" value="1"/>
</dbReference>
<evidence type="ECO:0000256" key="1">
    <source>
        <dbReference type="ARBA" id="ARBA00010617"/>
    </source>
</evidence>
<dbReference type="Proteomes" id="UP000572680">
    <property type="component" value="Unassembled WGS sequence"/>
</dbReference>
<dbReference type="GO" id="GO:0016705">
    <property type="term" value="F:oxidoreductase activity, acting on paired donors, with incorporation or reduction of molecular oxygen"/>
    <property type="evidence" value="ECO:0007669"/>
    <property type="project" value="InterPro"/>
</dbReference>
<dbReference type="GO" id="GO:0005506">
    <property type="term" value="F:iron ion binding"/>
    <property type="evidence" value="ECO:0007669"/>
    <property type="project" value="InterPro"/>
</dbReference>
<evidence type="ECO:0000313" key="3">
    <source>
        <dbReference type="Proteomes" id="UP000572680"/>
    </source>
</evidence>
<proteinExistence type="inferred from homology"/>
<organism evidence="2 3">
    <name type="scientific">Actinomadura namibiensis</name>
    <dbReference type="NCBI Taxonomy" id="182080"/>
    <lineage>
        <taxon>Bacteria</taxon>
        <taxon>Bacillati</taxon>
        <taxon>Actinomycetota</taxon>
        <taxon>Actinomycetes</taxon>
        <taxon>Streptosporangiales</taxon>
        <taxon>Thermomonosporaceae</taxon>
        <taxon>Actinomadura</taxon>
    </lineage>
</organism>
<sequence>MTVAQQKVTGRAPVPRASVLDTAKVGAVVFAPALARGVLARRPRIVALAERMDADRKAGRLLRRLRARHGPGPLRLSIPGRSFALVLTPEHVARVLTGPEFAAANREKRSALAHFQPHGVLASTGADRADRRRFNERVLDTPHEIHTGIAEPVAAKVHQEATELLGRVETTGTLEWEEFRRVWWRVIRRVVLGDAARDDHEVSDLLTRLRMNANWGFAHPRRDRLRHRFEERLHTHLARAEPGSLAGVMARTPVTARTDPEQQVPQWLFAFEPAGMAAFRALALLAAHPGEAVRARAEIGDLAVPQDLPYLRACVLESVRLWPTTMAILRDTTEETEWDGRTLPAGTGLLIHTPSLQRDEEYLTFADAFAPETWRDGTAEAHWSAIPFSAGPAECPGRNLVLLTTSLFLGALLHHHDFRLASGQPLAEGRPVPRTLSPFRLRFDVRPATADVPDAAASA</sequence>
<gene>
    <name evidence="2" type="ORF">HNR61_007303</name>
</gene>
<keyword evidence="3" id="KW-1185">Reference proteome</keyword>
<evidence type="ECO:0000313" key="2">
    <source>
        <dbReference type="EMBL" id="MBA8955627.1"/>
    </source>
</evidence>